<evidence type="ECO:0000256" key="3">
    <source>
        <dbReference type="ARBA" id="ARBA00023136"/>
    </source>
</evidence>
<keyword evidence="3 5" id="KW-0472">Membrane</keyword>
<dbReference type="PANTHER" id="PTHR48261:SF2">
    <property type="entry name" value="ACETYLGLUCOSAMINYLTRANSFERASE"/>
    <property type="match status" value="1"/>
</dbReference>
<evidence type="ECO:0000256" key="2">
    <source>
        <dbReference type="ARBA" id="ARBA00022679"/>
    </source>
</evidence>
<gene>
    <name evidence="7" type="ORF">FRV6_16654</name>
</gene>
<dbReference type="Gene3D" id="3.90.550.10">
    <property type="entry name" value="Spore Coat Polysaccharide Biosynthesis Protein SpsA, Chain A"/>
    <property type="match status" value="1"/>
</dbReference>
<keyword evidence="4" id="KW-1015">Disulfide bond</keyword>
<sequence length="349" mass="40710">MFHIFQSNSFRHQSLETANHYRNFFGWRFFRRIFTMLVTFSMIVSIIIVGIRGSEVGEGLFPIRLSSRQVTCASTKQRGRQDIWNEAKAKYSHLADDKFTIAMLTYRRPKELNHTLTVLLEERIPSLYEIIVVWGDLEADLPVNFESKHGVPVRFRMALKDSLNEKLRPDPDFKTQAILLTDDDVYYRPRDLEFVFQTWKKFGRYRLTGALARCSDIDAEGKYNYNFCSRKDRDDYSMILTNLCFSHISFMDYYWSNDSTMAKIRDYVDAVFNCEDIALNYVQGLLTGQGPLQVNGRERYVNLNPPKGISTKPGHLEARSKCLNEFVKMFRCMPLVDETAHIQKGVISM</sequence>
<keyword evidence="5" id="KW-1133">Transmembrane helix</keyword>
<proteinExistence type="predicted"/>
<dbReference type="Proteomes" id="UP000219369">
    <property type="component" value="Unassembled WGS sequence"/>
</dbReference>
<dbReference type="VEuPathDB" id="FungiDB:FOC4_g10006116"/>
<dbReference type="PANTHER" id="PTHR48261">
    <property type="entry name" value="ACETYLGLUCOSAMINYLTRANSFERASE"/>
    <property type="match status" value="1"/>
</dbReference>
<accession>A0A2H3UB68</accession>
<dbReference type="VEuPathDB" id="FungiDB:FOMG_10226"/>
<dbReference type="SUPFAM" id="SSF53448">
    <property type="entry name" value="Nucleotide-diphospho-sugar transferases"/>
    <property type="match status" value="1"/>
</dbReference>
<dbReference type="Pfam" id="PF09258">
    <property type="entry name" value="Glyco_transf_64"/>
    <property type="match status" value="1"/>
</dbReference>
<keyword evidence="5" id="KW-0812">Transmembrane</keyword>
<dbReference type="VEuPathDB" id="FungiDB:FOC1_g10006236"/>
<evidence type="ECO:0000256" key="4">
    <source>
        <dbReference type="ARBA" id="ARBA00023157"/>
    </source>
</evidence>
<evidence type="ECO:0000256" key="5">
    <source>
        <dbReference type="SAM" id="Phobius"/>
    </source>
</evidence>
<dbReference type="InterPro" id="IPR029044">
    <property type="entry name" value="Nucleotide-diphossugar_trans"/>
</dbReference>
<evidence type="ECO:0000259" key="6">
    <source>
        <dbReference type="Pfam" id="PF09258"/>
    </source>
</evidence>
<protein>
    <submittedName>
        <fullName evidence="7">Related to exostosin-like 3</fullName>
    </submittedName>
</protein>
<dbReference type="VEuPathDB" id="FungiDB:FOIG_04493"/>
<dbReference type="InterPro" id="IPR004263">
    <property type="entry name" value="Exostosin"/>
</dbReference>
<dbReference type="InterPro" id="IPR015338">
    <property type="entry name" value="GT64_dom"/>
</dbReference>
<dbReference type="OrthoDB" id="1733656at2759"/>
<feature type="domain" description="Glycosyl transferase 64" evidence="6">
    <location>
        <begin position="99"/>
        <end position="343"/>
    </location>
</feature>
<dbReference type="AlphaFoldDB" id="A0A2H3UB68"/>
<dbReference type="VEuPathDB" id="FungiDB:FOZG_11251"/>
<organism evidence="7 8">
    <name type="scientific">Fusarium oxysporum</name>
    <name type="common">Fusarium vascular wilt</name>
    <dbReference type="NCBI Taxonomy" id="5507"/>
    <lineage>
        <taxon>Eukaryota</taxon>
        <taxon>Fungi</taxon>
        <taxon>Dikarya</taxon>
        <taxon>Ascomycota</taxon>
        <taxon>Pezizomycotina</taxon>
        <taxon>Sordariomycetes</taxon>
        <taxon>Hypocreomycetidae</taxon>
        <taxon>Hypocreales</taxon>
        <taxon>Nectriaceae</taxon>
        <taxon>Fusarium</taxon>
        <taxon>Fusarium oxysporum species complex</taxon>
    </lineage>
</organism>
<reference evidence="8" key="1">
    <citation type="submission" date="2016-09" db="EMBL/GenBank/DDBJ databases">
        <authorList>
            <person name="Guldener U."/>
        </authorList>
    </citation>
    <scope>NUCLEOTIDE SEQUENCE [LARGE SCALE GENOMIC DNA]</scope>
    <source>
        <strain evidence="8">V64-1</strain>
    </source>
</reference>
<evidence type="ECO:0000313" key="7">
    <source>
        <dbReference type="EMBL" id="SCO92526.1"/>
    </source>
</evidence>
<dbReference type="GO" id="GO:0016020">
    <property type="term" value="C:membrane"/>
    <property type="evidence" value="ECO:0007669"/>
    <property type="project" value="UniProtKB-SubCell"/>
</dbReference>
<comment type="subcellular location">
    <subcellularLocation>
        <location evidence="1">Membrane</location>
    </subcellularLocation>
</comment>
<evidence type="ECO:0000313" key="8">
    <source>
        <dbReference type="Proteomes" id="UP000219369"/>
    </source>
</evidence>
<dbReference type="VEuPathDB" id="FungiDB:HZS61_016286"/>
<evidence type="ECO:0000256" key="1">
    <source>
        <dbReference type="ARBA" id="ARBA00004370"/>
    </source>
</evidence>
<dbReference type="GO" id="GO:0016757">
    <property type="term" value="F:glycosyltransferase activity"/>
    <property type="evidence" value="ECO:0007669"/>
    <property type="project" value="InterPro"/>
</dbReference>
<dbReference type="VEuPathDB" id="FungiDB:FOXG_13828"/>
<dbReference type="EMBL" id="FMJY01000011">
    <property type="protein sequence ID" value="SCO92526.1"/>
    <property type="molecule type" value="Genomic_DNA"/>
</dbReference>
<keyword evidence="2" id="KW-0808">Transferase</keyword>
<feature type="transmembrane region" description="Helical" evidence="5">
    <location>
        <begin position="29"/>
        <end position="51"/>
    </location>
</feature>
<name>A0A2H3UB68_FUSOX</name>